<evidence type="ECO:0000256" key="2">
    <source>
        <dbReference type="ARBA" id="ARBA00004613"/>
    </source>
</evidence>
<dbReference type="PANTHER" id="PTHR40088:SF1">
    <property type="entry name" value="PECTATE LYASE PEL9"/>
    <property type="match status" value="1"/>
</dbReference>
<dbReference type="Proteomes" id="UP000654993">
    <property type="component" value="Unassembled WGS sequence"/>
</dbReference>
<dbReference type="Pfam" id="PF25850">
    <property type="entry name" value="PelX_Ig"/>
    <property type="match status" value="1"/>
</dbReference>
<dbReference type="InterPro" id="IPR012334">
    <property type="entry name" value="Pectin_lyas_fold"/>
</dbReference>
<dbReference type="Gene3D" id="2.160.20.10">
    <property type="entry name" value="Single-stranded right-handed beta-helix, Pectin lyase-like"/>
    <property type="match status" value="1"/>
</dbReference>
<dbReference type="EMBL" id="BMAQ01000008">
    <property type="protein sequence ID" value="GFR37905.1"/>
    <property type="molecule type" value="Genomic_DNA"/>
</dbReference>
<evidence type="ECO:0000313" key="13">
    <source>
        <dbReference type="Proteomes" id="UP000654993"/>
    </source>
</evidence>
<feature type="domain" description="SLH" evidence="11">
    <location>
        <begin position="1918"/>
        <end position="1976"/>
    </location>
</feature>
<name>A0A916QC77_9BACL</name>
<keyword evidence="3" id="KW-0964">Secreted</keyword>
<comment type="cofactor">
    <cofactor evidence="1">
        <name>Ca(2+)</name>
        <dbReference type="ChEBI" id="CHEBI:29108"/>
    </cofactor>
</comment>
<dbReference type="Gene3D" id="2.60.120.560">
    <property type="entry name" value="Exo-inulinase, domain 1"/>
    <property type="match status" value="1"/>
</dbReference>
<evidence type="ECO:0000256" key="8">
    <source>
        <dbReference type="ARBA" id="ARBA00038263"/>
    </source>
</evidence>
<evidence type="ECO:0000313" key="12">
    <source>
        <dbReference type="EMBL" id="GFR37905.1"/>
    </source>
</evidence>
<evidence type="ECO:0000256" key="9">
    <source>
        <dbReference type="SAM" id="MobiDB-lite"/>
    </source>
</evidence>
<protein>
    <recommendedName>
        <fullName evidence="11">SLH domain-containing protein</fullName>
    </recommendedName>
</protein>
<dbReference type="InterPro" id="IPR058953">
    <property type="entry name" value="PelX-like_N"/>
</dbReference>
<comment type="subcellular location">
    <subcellularLocation>
        <location evidence="2">Secreted</location>
    </subcellularLocation>
</comment>
<dbReference type="InterPro" id="IPR022038">
    <property type="entry name" value="Ig-like_bact"/>
</dbReference>
<feature type="transmembrane region" description="Helical" evidence="10">
    <location>
        <begin position="40"/>
        <end position="58"/>
    </location>
</feature>
<dbReference type="SUPFAM" id="SSF51126">
    <property type="entry name" value="Pectin lyase-like"/>
    <property type="match status" value="1"/>
</dbReference>
<evidence type="ECO:0000256" key="1">
    <source>
        <dbReference type="ARBA" id="ARBA00001913"/>
    </source>
</evidence>
<evidence type="ECO:0000256" key="7">
    <source>
        <dbReference type="ARBA" id="ARBA00023239"/>
    </source>
</evidence>
<dbReference type="Pfam" id="PF07523">
    <property type="entry name" value="Big_3"/>
    <property type="match status" value="3"/>
</dbReference>
<sequence>MFNEETAAGSRMDEKHAWDDNLCQEGACALTKFRRFRKRVSLIVSLLIALSTFPPAGFADDSDPMAGGIIHILSDWSGSVFGDLGGNDKLTKENFEITEQSDGTVKIRSSNNRGKIASSTEGIAYYYKEIESHKNYELRAKVTVESWNANNQVSFGIMMRENILINENNSSFTSDYLAVGALDQQMKGFYKNLGHQVKSGYEFTANVPAAGETYDLSLKKTGNTYLLRIGDETRELESLSTFNYIGLYTARNTTVIFSEIELYEIPSAYHMDYEDYEFRAFGSNTSESRNPRPYVDSEEGGLVVIAKGGKIASGDEGLSFVFTELSADANFTISAAVRVRSFNEDSSISTPNQKSFGLMLRDEIGGEYDSSTQTSNYVAVGALDQKIKAFYKKGSQTKLDQYDVNDPVKDEIYELSIRKNGDTYLLMVNGQTQLLEAKDIFTDRIYAGLYAARDADVVFQSFSTQEDLRKPLSLTADPSNMKTVYLVGESLDLSGLNVKTVTQDVYGYQRTEWLTTKEYVVTGFDSSQEGTNRITVHFNGLSDHIDLQILEASVTTMEILYYPAKMIYYPGEIFDAQGLAVHATYNSGLSGILTPDLYTISIPDAVPDGDRFRFDQPGNYTVRVISNETPERYVEFDVTVKAVSLEALEIRQPPAKTQYFIGDVLDLSGIKVYALYDDGSSVRLLRDDFTVSGFDSVTVGDKIAVVTYNGKSASFKVNVKEKEATHLEVKDYPKTTYTVGEVLDLTGMTVNKVYDNGDRELYSAFSLDTSAYNAAQPGVYPIRIIPNDPTLEPIELPVTVREKREYEWHAIRFGQSTSDANNKVTVKEDGTILLEALGGSAGKVTGDHDGISFYYTVIDGKEENFVLSADIRVIEYAKNPHDGQESFGIMARDAIGKARDSSIFASNIAAVGGYSGGTRNDNGTQLFVRTGVESPDGTGSQGIQRIMLRNERPRPENTYPVQDYRLTLAKTNSGFVGKINDGPEAIIYEPDILTVQDDQIYVGFFAARLAVIEVSNIEFEVTSAASDAPRVEPPKQPIEPEVEILSLARTSETDYIFRAAANAAGTFTLNLGRELIVQDHAGEAGEVVEIPVELSRGENRFSLTFIPDDTQLLTSYDKIVTNFMVEVRTYQEDGDIYVSPLGTPLGDGSREKPLDLDTAIDFVLPGQKIIVMDGTYKRNSKLEIKKYNDGRPDAMKMLYAEEGTRPVIDFDKKSEGVVHSGNYWHVKGLDFARSAPNTKGYTLGGSHNIIELNRFYEHGDTGMQISRTDQAATIDEWPSYNLILNNESFDNADPSHNNADGFAAKLTSGVGNAFIGNIARNNIDDGWDLYTKAGQGAIGPVILEYNIAYHNGFLSDGTVGNGDKNGFKLGGEGIHVPHIVRYNIAFENGAVGFTSNSNPGVIIEDSISFNNDGANLHLSTYTGIEEDFQLNGFVSYRTKGTARDVVPERLKSKDNFLFDGTRSVNAAGIALSDENFASLEPKLPFERDENGNLVLGDFLRFIAPEIPDDDDDTQDPTDPTDPSEPGDNDDTDEPTDPTDPSEPGDGDSEEPKKPGGGGPGYVIIGTPTPSTPTAKYDLSVGEDGSVKITVETSTNEAGVRIAVIDEKLMDRAMNEAAADAMARKHIIIDAADDTAAADHYAITIPANVFDKDAEDLLVTLRTDALTMTLSSDMFAGETLDADQLTFNIRIVQPDEHRMVQLADRPAYEIFISDGDKRIAWSHPRSAVRVEIPYKPSAAETNHEFIVVWHIDEQGRITTITNGRYAAETESVAFTTTHFSRFAIAYAAKTFADLAAYPWAKHEIEVMAAKEVIKGVSADAFAPGQTLTRADYALLLTRVFELEGLVDGIHAQQFADVKPGDYYYDAVQIAAELNIIKGTGDGSFKPRDPVTRQDMFVMAARAMQAAGRWDDDAGAGFDLTVFEDHAKISSYAIDAIRGLTSAGLIRGDGTLVRPLDQVSRAEAAVLIYRLYNEVHAR</sequence>
<comment type="caution">
    <text evidence="12">The sequence shown here is derived from an EMBL/GenBank/DDBJ whole genome shotgun (WGS) entry which is preliminary data.</text>
</comment>
<keyword evidence="10" id="KW-1133">Transmembrane helix</keyword>
<feature type="region of interest" description="Disordered" evidence="9">
    <location>
        <begin position="1504"/>
        <end position="1572"/>
    </location>
</feature>
<evidence type="ECO:0000256" key="10">
    <source>
        <dbReference type="SAM" id="Phobius"/>
    </source>
</evidence>
<dbReference type="Pfam" id="PF00395">
    <property type="entry name" value="SLH"/>
    <property type="match status" value="3"/>
</dbReference>
<dbReference type="Gene3D" id="2.60.40.3630">
    <property type="match status" value="4"/>
</dbReference>
<dbReference type="Pfam" id="PF25849">
    <property type="entry name" value="PelX_N"/>
    <property type="match status" value="3"/>
</dbReference>
<dbReference type="PROSITE" id="PS51272">
    <property type="entry name" value="SLH"/>
    <property type="match status" value="3"/>
</dbReference>
<dbReference type="InterPro" id="IPR052052">
    <property type="entry name" value="Polysaccharide_Lyase_9"/>
</dbReference>
<dbReference type="InterPro" id="IPR058863">
    <property type="entry name" value="PelX-like_Ig"/>
</dbReference>
<feature type="compositionally biased region" description="Acidic residues" evidence="9">
    <location>
        <begin position="1506"/>
        <end position="1515"/>
    </location>
</feature>
<evidence type="ECO:0000256" key="3">
    <source>
        <dbReference type="ARBA" id="ARBA00022525"/>
    </source>
</evidence>
<keyword evidence="4" id="KW-0479">Metal-binding</keyword>
<keyword evidence="6" id="KW-0106">Calcium</keyword>
<evidence type="ECO:0000256" key="6">
    <source>
        <dbReference type="ARBA" id="ARBA00022837"/>
    </source>
</evidence>
<dbReference type="GO" id="GO:0016837">
    <property type="term" value="F:carbon-oxygen lyase activity, acting on polysaccharides"/>
    <property type="evidence" value="ECO:0007669"/>
    <property type="project" value="TreeGrafter"/>
</dbReference>
<feature type="domain" description="SLH" evidence="11">
    <location>
        <begin position="1849"/>
        <end position="1912"/>
    </location>
</feature>
<feature type="domain" description="SLH" evidence="11">
    <location>
        <begin position="1786"/>
        <end position="1847"/>
    </location>
</feature>
<accession>A0A916QC77</accession>
<evidence type="ECO:0000259" key="11">
    <source>
        <dbReference type="PROSITE" id="PS51272"/>
    </source>
</evidence>
<evidence type="ECO:0000256" key="5">
    <source>
        <dbReference type="ARBA" id="ARBA00022729"/>
    </source>
</evidence>
<dbReference type="GO" id="GO:0046872">
    <property type="term" value="F:metal ion binding"/>
    <property type="evidence" value="ECO:0007669"/>
    <property type="project" value="UniProtKB-KW"/>
</dbReference>
<keyword evidence="10" id="KW-0472">Membrane</keyword>
<dbReference type="InterPro" id="IPR011050">
    <property type="entry name" value="Pectin_lyase_fold/virulence"/>
</dbReference>
<dbReference type="InterPro" id="IPR001119">
    <property type="entry name" value="SLH_dom"/>
</dbReference>
<keyword evidence="7" id="KW-0456">Lyase</keyword>
<gene>
    <name evidence="12" type="ORF">PRECH8_12010</name>
</gene>
<proteinExistence type="inferred from homology"/>
<keyword evidence="13" id="KW-1185">Reference proteome</keyword>
<reference evidence="12" key="1">
    <citation type="submission" date="2020-08" db="EMBL/GenBank/DDBJ databases">
        <authorList>
            <person name="Uke A."/>
            <person name="Chhe C."/>
            <person name="Baramee S."/>
            <person name="Kosugi A."/>
        </authorList>
    </citation>
    <scope>NUCLEOTIDE SEQUENCE</scope>
    <source>
        <strain evidence="12">DA-C8</strain>
    </source>
</reference>
<organism evidence="12 13">
    <name type="scientific">Insulibacter thermoxylanivorax</name>
    <dbReference type="NCBI Taxonomy" id="2749268"/>
    <lineage>
        <taxon>Bacteria</taxon>
        <taxon>Bacillati</taxon>
        <taxon>Bacillota</taxon>
        <taxon>Bacilli</taxon>
        <taxon>Bacillales</taxon>
        <taxon>Paenibacillaceae</taxon>
        <taxon>Insulibacter</taxon>
    </lineage>
</organism>
<keyword evidence="10" id="KW-0812">Transmembrane</keyword>
<dbReference type="PANTHER" id="PTHR40088">
    <property type="entry name" value="PECTATE LYASE (EUROFUNG)"/>
    <property type="match status" value="1"/>
</dbReference>
<comment type="similarity">
    <text evidence="8">Belongs to the polysaccharide lyase 9 family.</text>
</comment>
<keyword evidence="5" id="KW-0732">Signal</keyword>
<reference evidence="12" key="2">
    <citation type="journal article" date="2021" name="Data Brief">
        <title>Draft genome sequence data of the facultative, thermophilic, xylanolytic bacterium Paenibacillus sp. strain DA-C8.</title>
        <authorList>
            <person name="Chhe C."/>
            <person name="Uke A."/>
            <person name="Baramee S."/>
            <person name="Ungkulpasvich U."/>
            <person name="Tachaapaikoon C."/>
            <person name="Pason P."/>
            <person name="Waeonukul R."/>
            <person name="Ratanakhanokchai K."/>
            <person name="Kosugi A."/>
        </authorList>
    </citation>
    <scope>NUCLEOTIDE SEQUENCE</scope>
    <source>
        <strain evidence="12">DA-C8</strain>
    </source>
</reference>
<evidence type="ECO:0000256" key="4">
    <source>
        <dbReference type="ARBA" id="ARBA00022723"/>
    </source>
</evidence>
<dbReference type="GO" id="GO:0005576">
    <property type="term" value="C:extracellular region"/>
    <property type="evidence" value="ECO:0007669"/>
    <property type="project" value="UniProtKB-SubCell"/>
</dbReference>
<feature type="compositionally biased region" description="Acidic residues" evidence="9">
    <location>
        <begin position="1524"/>
        <end position="1536"/>
    </location>
</feature>